<protein>
    <recommendedName>
        <fullName evidence="7">Homeobox domain-containing protein</fullName>
    </recommendedName>
</protein>
<evidence type="ECO:0000256" key="2">
    <source>
        <dbReference type="ARBA" id="ARBA00023125"/>
    </source>
</evidence>
<dbReference type="CDD" id="cd00086">
    <property type="entry name" value="homeodomain"/>
    <property type="match status" value="1"/>
</dbReference>
<keyword evidence="2 5" id="KW-0238">DNA-binding</keyword>
<comment type="subcellular location">
    <subcellularLocation>
        <location evidence="1 5 6">Nucleus</location>
    </subcellularLocation>
</comment>
<evidence type="ECO:0000259" key="7">
    <source>
        <dbReference type="PROSITE" id="PS50071"/>
    </source>
</evidence>
<dbReference type="Proteomes" id="UP000270094">
    <property type="component" value="Unassembled WGS sequence"/>
</dbReference>
<dbReference type="GO" id="GO:0000981">
    <property type="term" value="F:DNA-binding transcription factor activity, RNA polymerase II-specific"/>
    <property type="evidence" value="ECO:0007669"/>
    <property type="project" value="TreeGrafter"/>
</dbReference>
<dbReference type="InterPro" id="IPR001356">
    <property type="entry name" value="HD"/>
</dbReference>
<proteinExistence type="predicted"/>
<dbReference type="InterPro" id="IPR009057">
    <property type="entry name" value="Homeodomain-like_sf"/>
</dbReference>
<accession>A0A3P7J6Q5</accession>
<gene>
    <name evidence="8" type="ORF">SVUK_LOCUS10557</name>
</gene>
<dbReference type="GO" id="GO:0000978">
    <property type="term" value="F:RNA polymerase II cis-regulatory region sequence-specific DNA binding"/>
    <property type="evidence" value="ECO:0007669"/>
    <property type="project" value="TreeGrafter"/>
</dbReference>
<evidence type="ECO:0000256" key="4">
    <source>
        <dbReference type="ARBA" id="ARBA00023242"/>
    </source>
</evidence>
<dbReference type="PROSITE" id="PS50071">
    <property type="entry name" value="HOMEOBOX_2"/>
    <property type="match status" value="1"/>
</dbReference>
<dbReference type="Gene3D" id="1.10.10.60">
    <property type="entry name" value="Homeodomain-like"/>
    <property type="match status" value="1"/>
</dbReference>
<feature type="DNA-binding region" description="Homeobox" evidence="5">
    <location>
        <begin position="3"/>
        <end position="50"/>
    </location>
</feature>
<keyword evidence="9" id="KW-1185">Reference proteome</keyword>
<name>A0A3P7J6Q5_STRVU</name>
<dbReference type="EMBL" id="UYYB01095506">
    <property type="protein sequence ID" value="VDM75559.1"/>
    <property type="molecule type" value="Genomic_DNA"/>
</dbReference>
<dbReference type="GO" id="GO:0005634">
    <property type="term" value="C:nucleus"/>
    <property type="evidence" value="ECO:0007669"/>
    <property type="project" value="UniProtKB-SubCell"/>
</dbReference>
<dbReference type="SMART" id="SM00389">
    <property type="entry name" value="HOX"/>
    <property type="match status" value="1"/>
</dbReference>
<evidence type="ECO:0000256" key="3">
    <source>
        <dbReference type="ARBA" id="ARBA00023155"/>
    </source>
</evidence>
<dbReference type="Pfam" id="PF00046">
    <property type="entry name" value="Homeodomain"/>
    <property type="match status" value="1"/>
</dbReference>
<sequence>MAKHRLEYYFAIDPSPDTSLLVEFAEELHFSYEVVRTWFCNRRQKKRRIDYEAKVNFPEAAILNKSTSHFEEEVNGTFPGNAVISSQDSLSNS</sequence>
<dbReference type="SUPFAM" id="SSF46689">
    <property type="entry name" value="Homeodomain-like"/>
    <property type="match status" value="1"/>
</dbReference>
<dbReference type="OrthoDB" id="6358449at2759"/>
<dbReference type="InterPro" id="IPR050255">
    <property type="entry name" value="POU_domain_TF"/>
</dbReference>
<keyword evidence="4 5" id="KW-0539">Nucleus</keyword>
<feature type="domain" description="Homeobox" evidence="7">
    <location>
        <begin position="1"/>
        <end position="49"/>
    </location>
</feature>
<evidence type="ECO:0000256" key="6">
    <source>
        <dbReference type="RuleBase" id="RU000682"/>
    </source>
</evidence>
<keyword evidence="3 5" id="KW-0371">Homeobox</keyword>
<evidence type="ECO:0000256" key="5">
    <source>
        <dbReference type="PROSITE-ProRule" id="PRU00108"/>
    </source>
</evidence>
<dbReference type="AlphaFoldDB" id="A0A3P7J6Q5"/>
<dbReference type="PANTHER" id="PTHR11636">
    <property type="entry name" value="POU DOMAIN"/>
    <property type="match status" value="1"/>
</dbReference>
<reference evidence="8 9" key="1">
    <citation type="submission" date="2018-11" db="EMBL/GenBank/DDBJ databases">
        <authorList>
            <consortium name="Pathogen Informatics"/>
        </authorList>
    </citation>
    <scope>NUCLEOTIDE SEQUENCE [LARGE SCALE GENOMIC DNA]</scope>
</reference>
<evidence type="ECO:0000256" key="1">
    <source>
        <dbReference type="ARBA" id="ARBA00004123"/>
    </source>
</evidence>
<organism evidence="8 9">
    <name type="scientific">Strongylus vulgaris</name>
    <name type="common">Blood worm</name>
    <dbReference type="NCBI Taxonomy" id="40348"/>
    <lineage>
        <taxon>Eukaryota</taxon>
        <taxon>Metazoa</taxon>
        <taxon>Ecdysozoa</taxon>
        <taxon>Nematoda</taxon>
        <taxon>Chromadorea</taxon>
        <taxon>Rhabditida</taxon>
        <taxon>Rhabditina</taxon>
        <taxon>Rhabditomorpha</taxon>
        <taxon>Strongyloidea</taxon>
        <taxon>Strongylidae</taxon>
        <taxon>Strongylus</taxon>
    </lineage>
</organism>
<dbReference type="PANTHER" id="PTHR11636:SF70">
    <property type="entry name" value="INHIBITORY POU PROTEIN"/>
    <property type="match status" value="1"/>
</dbReference>
<evidence type="ECO:0000313" key="8">
    <source>
        <dbReference type="EMBL" id="VDM75559.1"/>
    </source>
</evidence>
<evidence type="ECO:0000313" key="9">
    <source>
        <dbReference type="Proteomes" id="UP000270094"/>
    </source>
</evidence>